<dbReference type="RefSeq" id="XP_030945860.1">
    <property type="nucleotide sequence ID" value="XM_031090000.1"/>
</dbReference>
<protein>
    <recommendedName>
        <fullName evidence="3">3'-5' exonuclease domain-containing protein</fullName>
    </recommendedName>
</protein>
<dbReference type="SUPFAM" id="SSF53098">
    <property type="entry name" value="Ribonuclease H-like"/>
    <property type="match status" value="1"/>
</dbReference>
<dbReference type="InParanoid" id="A0A7N2KZZ1"/>
<dbReference type="OrthoDB" id="446462at2759"/>
<dbReference type="PANTHER" id="PTHR13620:SF121">
    <property type="entry name" value="EMB|CAB82946.1-RELATED"/>
    <property type="match status" value="1"/>
</dbReference>
<reference evidence="5" key="1">
    <citation type="journal article" date="2016" name="G3 (Bethesda)">
        <title>First Draft Assembly and Annotation of the Genome of a California Endemic Oak Quercus lobata Nee (Fagaceae).</title>
        <authorList>
            <person name="Sork V.L."/>
            <person name="Fitz-Gibbon S.T."/>
            <person name="Puiu D."/>
            <person name="Crepeau M."/>
            <person name="Gugger P.F."/>
            <person name="Sherman R."/>
            <person name="Stevens K."/>
            <person name="Langley C.H."/>
            <person name="Pellegrini M."/>
            <person name="Salzberg S.L."/>
        </authorList>
    </citation>
    <scope>NUCLEOTIDE SEQUENCE [LARGE SCALE GENOMIC DNA]</scope>
    <source>
        <strain evidence="5">cv. SW786</strain>
    </source>
</reference>
<proteinExistence type="predicted"/>
<dbReference type="AlphaFoldDB" id="A0A7N2KZZ1"/>
<dbReference type="EnsemblPlants" id="QL02p073879:mrna">
    <property type="protein sequence ID" value="QL02p073879:mrna:CDS:2"/>
    <property type="gene ID" value="QL02p073879"/>
</dbReference>
<dbReference type="GO" id="GO:0005634">
    <property type="term" value="C:nucleus"/>
    <property type="evidence" value="ECO:0007669"/>
    <property type="project" value="TreeGrafter"/>
</dbReference>
<reference evidence="4" key="2">
    <citation type="submission" date="2021-01" db="UniProtKB">
        <authorList>
            <consortium name="EnsemblPlants"/>
        </authorList>
    </citation>
    <scope>IDENTIFICATION</scope>
</reference>
<feature type="domain" description="3'-5' exonuclease" evidence="3">
    <location>
        <begin position="48"/>
        <end position="210"/>
    </location>
</feature>
<sequence>MSKSYTCNLGAGDIRTTVITHESALEEGLKFLLSTFNVEESEKNNVGQNFERVVGLDIEKSFSSTSDALVSDKVALLKLCAENDCLLVHLTHFKKIPTSLAKFLNLSDVTFVGMSIKHNLSDLQRDYGVQCRNVVELGPFAAAVQKKPILSAYSLPDLFKFVFKFPKWEKTFGKSTNVALSDWGTSTLSLEQIWHASIEVHATIMIVKELIRYHS</sequence>
<evidence type="ECO:0000259" key="3">
    <source>
        <dbReference type="Pfam" id="PF01612"/>
    </source>
</evidence>
<dbReference type="Pfam" id="PF01612">
    <property type="entry name" value="DNA_pol_A_exo1"/>
    <property type="match status" value="1"/>
</dbReference>
<dbReference type="GeneID" id="115970356"/>
<gene>
    <name evidence="4" type="primary">LOC115970356</name>
</gene>
<keyword evidence="1" id="KW-0540">Nuclease</keyword>
<dbReference type="GO" id="GO:0005737">
    <property type="term" value="C:cytoplasm"/>
    <property type="evidence" value="ECO:0007669"/>
    <property type="project" value="TreeGrafter"/>
</dbReference>
<dbReference type="InterPro" id="IPR002562">
    <property type="entry name" value="3'-5'_exonuclease_dom"/>
</dbReference>
<keyword evidence="5" id="KW-1185">Reference proteome</keyword>
<organism evidence="4 5">
    <name type="scientific">Quercus lobata</name>
    <name type="common">Valley oak</name>
    <dbReference type="NCBI Taxonomy" id="97700"/>
    <lineage>
        <taxon>Eukaryota</taxon>
        <taxon>Viridiplantae</taxon>
        <taxon>Streptophyta</taxon>
        <taxon>Embryophyta</taxon>
        <taxon>Tracheophyta</taxon>
        <taxon>Spermatophyta</taxon>
        <taxon>Magnoliopsida</taxon>
        <taxon>eudicotyledons</taxon>
        <taxon>Gunneridae</taxon>
        <taxon>Pentapetalae</taxon>
        <taxon>rosids</taxon>
        <taxon>fabids</taxon>
        <taxon>Fagales</taxon>
        <taxon>Fagaceae</taxon>
        <taxon>Quercus</taxon>
    </lineage>
</organism>
<dbReference type="PANTHER" id="PTHR13620">
    <property type="entry name" value="3-5 EXONUCLEASE"/>
    <property type="match status" value="1"/>
</dbReference>
<dbReference type="Proteomes" id="UP000594261">
    <property type="component" value="Chromosome 2"/>
</dbReference>
<dbReference type="InterPro" id="IPR051132">
    <property type="entry name" value="3-5_Exonuclease_domain"/>
</dbReference>
<dbReference type="OMA" id="QIWHASI"/>
<keyword evidence="2" id="KW-0378">Hydrolase</keyword>
<dbReference type="GO" id="GO:0008408">
    <property type="term" value="F:3'-5' exonuclease activity"/>
    <property type="evidence" value="ECO:0007669"/>
    <property type="project" value="InterPro"/>
</dbReference>
<accession>A0A7N2KZZ1</accession>
<evidence type="ECO:0000313" key="4">
    <source>
        <dbReference type="EnsemblPlants" id="QL02p073879:mrna:CDS:2"/>
    </source>
</evidence>
<dbReference type="KEGG" id="qlo:115970356"/>
<dbReference type="Gene3D" id="3.30.420.10">
    <property type="entry name" value="Ribonuclease H-like superfamily/Ribonuclease H"/>
    <property type="match status" value="1"/>
</dbReference>
<name>A0A7N2KZZ1_QUELO</name>
<evidence type="ECO:0000256" key="2">
    <source>
        <dbReference type="ARBA" id="ARBA00022801"/>
    </source>
</evidence>
<evidence type="ECO:0000256" key="1">
    <source>
        <dbReference type="ARBA" id="ARBA00022722"/>
    </source>
</evidence>
<dbReference type="Gramene" id="QL02p073879:mrna">
    <property type="protein sequence ID" value="QL02p073879:mrna:CDS:2"/>
    <property type="gene ID" value="QL02p073879"/>
</dbReference>
<dbReference type="InterPro" id="IPR036397">
    <property type="entry name" value="RNaseH_sf"/>
</dbReference>
<dbReference type="CDD" id="cd06141">
    <property type="entry name" value="WRN_exo"/>
    <property type="match status" value="1"/>
</dbReference>
<dbReference type="GO" id="GO:0003676">
    <property type="term" value="F:nucleic acid binding"/>
    <property type="evidence" value="ECO:0007669"/>
    <property type="project" value="InterPro"/>
</dbReference>
<dbReference type="InterPro" id="IPR012337">
    <property type="entry name" value="RNaseH-like_sf"/>
</dbReference>
<evidence type="ECO:0000313" key="5">
    <source>
        <dbReference type="Proteomes" id="UP000594261"/>
    </source>
</evidence>
<dbReference type="GO" id="GO:0006139">
    <property type="term" value="P:nucleobase-containing compound metabolic process"/>
    <property type="evidence" value="ECO:0007669"/>
    <property type="project" value="InterPro"/>
</dbReference>